<evidence type="ECO:0000313" key="3">
    <source>
        <dbReference type="Proteomes" id="UP000800093"/>
    </source>
</evidence>
<sequence length="120" mass="12143">MHAALGLGGVAAAAHVGRGRGPAGNLGTAAHLAIPPPPSWAGCGSGKQCRKTQQTRANRAGNGPDRGLSSYCFGAHSRRGRGPTATARRGDAAGQPIEAQTLRYMGLPGQYVLSPGSKVM</sequence>
<proteinExistence type="predicted"/>
<accession>A0A9P4KFA4</accession>
<protein>
    <submittedName>
        <fullName evidence="2">Uncharacterized protein</fullName>
    </submittedName>
</protein>
<comment type="caution">
    <text evidence="2">The sequence shown here is derived from an EMBL/GenBank/DDBJ whole genome shotgun (WGS) entry which is preliminary data.</text>
</comment>
<feature type="region of interest" description="Disordered" evidence="1">
    <location>
        <begin position="39"/>
        <end position="94"/>
    </location>
</feature>
<reference evidence="3" key="1">
    <citation type="journal article" date="2020" name="Stud. Mycol.">
        <title>101 Dothideomycetes genomes: A test case for predicting lifestyles and emergence of pathogens.</title>
        <authorList>
            <person name="Haridas S."/>
            <person name="Albert R."/>
            <person name="Binder M."/>
            <person name="Bloem J."/>
            <person name="LaButti K."/>
            <person name="Salamov A."/>
            <person name="Andreopoulos B."/>
            <person name="Baker S."/>
            <person name="Barry K."/>
            <person name="Bills G."/>
            <person name="Bluhm B."/>
            <person name="Cannon C."/>
            <person name="Castanera R."/>
            <person name="Culley D."/>
            <person name="Daum C."/>
            <person name="Ezra D."/>
            <person name="Gonzalez J."/>
            <person name="Henrissat B."/>
            <person name="Kuo A."/>
            <person name="Liang C."/>
            <person name="Lipzen A."/>
            <person name="Lutzoni F."/>
            <person name="Magnuson J."/>
            <person name="Mondo S."/>
            <person name="Nolan M."/>
            <person name="Ohm R."/>
            <person name="Pangilinan J."/>
            <person name="Park H.-J."/>
            <person name="Ramirez L."/>
            <person name="Alfaro M."/>
            <person name="Sun H."/>
            <person name="Tritt A."/>
            <person name="Yoshinaga Y."/>
            <person name="Zwiers L.-H."/>
            <person name="Turgeon B."/>
            <person name="Goodwin S."/>
            <person name="Spatafora J."/>
            <person name="Crous P."/>
            <person name="Grigoriev I."/>
        </authorList>
    </citation>
    <scope>NUCLEOTIDE SEQUENCE [LARGE SCALE GENOMIC DNA]</scope>
    <source>
        <strain evidence="3">CBS 304.66</strain>
    </source>
</reference>
<organism evidence="2 3">
    <name type="scientific">Lojkania enalia</name>
    <dbReference type="NCBI Taxonomy" id="147567"/>
    <lineage>
        <taxon>Eukaryota</taxon>
        <taxon>Fungi</taxon>
        <taxon>Dikarya</taxon>
        <taxon>Ascomycota</taxon>
        <taxon>Pezizomycotina</taxon>
        <taxon>Dothideomycetes</taxon>
        <taxon>Pleosporomycetidae</taxon>
        <taxon>Pleosporales</taxon>
        <taxon>Pleosporales incertae sedis</taxon>
        <taxon>Lojkania</taxon>
    </lineage>
</organism>
<keyword evidence="3" id="KW-1185">Reference proteome</keyword>
<name>A0A9P4KFA4_9PLEO</name>
<dbReference type="AlphaFoldDB" id="A0A9P4KFA4"/>
<gene>
    <name evidence="2" type="ORF">CC78DRAFT_579367</name>
</gene>
<dbReference type="Proteomes" id="UP000800093">
    <property type="component" value="Unassembled WGS sequence"/>
</dbReference>
<evidence type="ECO:0000256" key="1">
    <source>
        <dbReference type="SAM" id="MobiDB-lite"/>
    </source>
</evidence>
<dbReference type="EMBL" id="ML986607">
    <property type="protein sequence ID" value="KAF2265390.1"/>
    <property type="molecule type" value="Genomic_DNA"/>
</dbReference>
<evidence type="ECO:0000313" key="2">
    <source>
        <dbReference type="EMBL" id="KAF2265390.1"/>
    </source>
</evidence>